<evidence type="ECO:0000313" key="3">
    <source>
        <dbReference type="Proteomes" id="UP000678276"/>
    </source>
</evidence>
<proteinExistence type="predicted"/>
<dbReference type="Proteomes" id="UP000678276">
    <property type="component" value="Unassembled WGS sequence"/>
</dbReference>
<name>A0ABS4BIT2_9HYPH</name>
<dbReference type="PANTHER" id="PTHR35370:SF1">
    <property type="entry name" value="TYPE VI SECRETION SYSTEM COMPONENT TSSF1"/>
    <property type="match status" value="1"/>
</dbReference>
<sequence>MDDQLLSSFEEELAILYERAADFAAEFPGVAERLGGLNRETADPGIKALLEGAAFMAARVQLQLKAEFATFTNELLDQLLPGHLEPVPSCALVEAEPLPGGDASSGPRIAPAGAIMESTHRDAKRGVACRFRLASPISRWPLALEAAAYLPSTASMQALHAGAGPSVMAGLKITLQRLDSSGSQVGGKKGFAALGIDDLTFHIVGARAERDAIYEQLFARLEGIAIRHVDDNGDPRFSRLPLTAIEPIGFSRDESLFPADDRVSPGLALLREFFAFPDKYLAFRLTGLSWALKGVSSSEIDLVFEFSDVDPTLAARVSERSFRLYAAPAVNLFEKHCDRIRLSPERFEHQVVPDRSALLEYEPHRVTRVSAIYAGKAEGAAVLPLHAPAAAPDVASERAAPASGGPSGAALTFTTRRLPRRLTDQERRHGSGPVYRGTDLFLMLGESSTLEADRAPRELAVTALCSNRHLAGELSRLPDGGQMRLYGDSETPLRAIVGPTEPRRSIVAHPQPGGGPERGESLWRLIGFLSFSHSGLASHDPAAGAEALRAVLSLYADLSEAATERRLRGILALSCQPVTRRLRRPDGFHGARGIAVTLRLDDAAFEGVGVMLFGAVMERFFADLSSVNSFTETVITTPARGVVKRWPPRSGTGAVF</sequence>
<dbReference type="EMBL" id="JAGJCF010000005">
    <property type="protein sequence ID" value="MBP0615934.1"/>
    <property type="molecule type" value="Genomic_DNA"/>
</dbReference>
<keyword evidence="3" id="KW-1185">Reference proteome</keyword>
<feature type="region of interest" description="Disordered" evidence="1">
    <location>
        <begin position="396"/>
        <end position="431"/>
    </location>
</feature>
<evidence type="ECO:0000256" key="1">
    <source>
        <dbReference type="SAM" id="MobiDB-lite"/>
    </source>
</evidence>
<evidence type="ECO:0000313" key="2">
    <source>
        <dbReference type="EMBL" id="MBP0615934.1"/>
    </source>
</evidence>
<dbReference type="Pfam" id="PF05947">
    <property type="entry name" value="T6SS_TssF"/>
    <property type="match status" value="1"/>
</dbReference>
<dbReference type="PANTHER" id="PTHR35370">
    <property type="entry name" value="CYTOPLASMIC PROTEIN-RELATED-RELATED"/>
    <property type="match status" value="1"/>
</dbReference>
<gene>
    <name evidence="2" type="primary">tssF</name>
    <name evidence="2" type="ORF">J6595_10105</name>
</gene>
<feature type="compositionally biased region" description="Low complexity" evidence="1">
    <location>
        <begin position="396"/>
        <end position="416"/>
    </location>
</feature>
<reference evidence="2 3" key="1">
    <citation type="submission" date="2021-04" db="EMBL/GenBank/DDBJ databases">
        <title>Whole genome sequence of Jiella sp. KSK16Y-1.</title>
        <authorList>
            <person name="Tuo L."/>
        </authorList>
    </citation>
    <scope>NUCLEOTIDE SEQUENCE [LARGE SCALE GENOMIC DNA]</scope>
    <source>
        <strain evidence="2 3">KSK16Y-1</strain>
    </source>
</reference>
<organism evidence="2 3">
    <name type="scientific">Jiella mangrovi</name>
    <dbReference type="NCBI Taxonomy" id="2821407"/>
    <lineage>
        <taxon>Bacteria</taxon>
        <taxon>Pseudomonadati</taxon>
        <taxon>Pseudomonadota</taxon>
        <taxon>Alphaproteobacteria</taxon>
        <taxon>Hyphomicrobiales</taxon>
        <taxon>Aurantimonadaceae</taxon>
        <taxon>Jiella</taxon>
    </lineage>
</organism>
<dbReference type="RefSeq" id="WP_209594342.1">
    <property type="nucleotide sequence ID" value="NZ_JAGJCF010000005.1"/>
</dbReference>
<comment type="caution">
    <text evidence="2">The sequence shown here is derived from an EMBL/GenBank/DDBJ whole genome shotgun (WGS) entry which is preliminary data.</text>
</comment>
<accession>A0ABS4BIT2</accession>
<dbReference type="InterPro" id="IPR010272">
    <property type="entry name" value="T6SS_TssF"/>
</dbReference>
<protein>
    <submittedName>
        <fullName evidence="2">Type VI secretion system baseplate subunit TssF</fullName>
    </submittedName>
</protein>
<dbReference type="PIRSF" id="PIRSF028304">
    <property type="entry name" value="UCP028304"/>
    <property type="match status" value="1"/>
</dbReference>
<dbReference type="NCBIfam" id="TIGR03359">
    <property type="entry name" value="VI_chp_6"/>
    <property type="match status" value="1"/>
</dbReference>